<dbReference type="PANTHER" id="PTHR43877:SF2">
    <property type="entry name" value="AMINOALKYLPHOSPHONATE N-ACETYLTRANSFERASE-RELATED"/>
    <property type="match status" value="1"/>
</dbReference>
<dbReference type="InterPro" id="IPR050832">
    <property type="entry name" value="Bact_Acetyltransf"/>
</dbReference>
<keyword evidence="5" id="KW-1185">Reference proteome</keyword>
<dbReference type="Gene3D" id="3.40.630.30">
    <property type="match status" value="1"/>
</dbReference>
<gene>
    <name evidence="4" type="ORF">tinsulaeT_06760</name>
</gene>
<evidence type="ECO:0000313" key="5">
    <source>
        <dbReference type="Proteomes" id="UP001157186"/>
    </source>
</evidence>
<dbReference type="SUPFAM" id="SSF55729">
    <property type="entry name" value="Acyl-CoA N-acyltransferases (Nat)"/>
    <property type="match status" value="1"/>
</dbReference>
<dbReference type="Pfam" id="PF00583">
    <property type="entry name" value="Acetyltransf_1"/>
    <property type="match status" value="1"/>
</dbReference>
<evidence type="ECO:0000259" key="3">
    <source>
        <dbReference type="PROSITE" id="PS51186"/>
    </source>
</evidence>
<reference evidence="4 5" key="1">
    <citation type="submission" date="2023-03" db="EMBL/GenBank/DDBJ databases">
        <title>Draft genome sequence of Thalassotalea insulae KCTC 62186T.</title>
        <authorList>
            <person name="Sawabe T."/>
        </authorList>
    </citation>
    <scope>NUCLEOTIDE SEQUENCE [LARGE SCALE GENOMIC DNA]</scope>
    <source>
        <strain evidence="4 5">KCTC 62186</strain>
    </source>
</reference>
<feature type="domain" description="N-acetyltransferase" evidence="3">
    <location>
        <begin position="5"/>
        <end position="155"/>
    </location>
</feature>
<dbReference type="InterPro" id="IPR016181">
    <property type="entry name" value="Acyl_CoA_acyltransferase"/>
</dbReference>
<organism evidence="4 5">
    <name type="scientific">Thalassotalea insulae</name>
    <dbReference type="NCBI Taxonomy" id="2056778"/>
    <lineage>
        <taxon>Bacteria</taxon>
        <taxon>Pseudomonadati</taxon>
        <taxon>Pseudomonadota</taxon>
        <taxon>Gammaproteobacteria</taxon>
        <taxon>Alteromonadales</taxon>
        <taxon>Colwelliaceae</taxon>
        <taxon>Thalassotalea</taxon>
    </lineage>
</organism>
<keyword evidence="2" id="KW-0012">Acyltransferase</keyword>
<evidence type="ECO:0000256" key="2">
    <source>
        <dbReference type="ARBA" id="ARBA00023315"/>
    </source>
</evidence>
<protein>
    <recommendedName>
        <fullName evidence="3">N-acetyltransferase domain-containing protein</fullName>
    </recommendedName>
</protein>
<accession>A0ABQ6GN87</accession>
<sequence>MKNNVVIRESNENDRAFIFELSPYLAEVAKLDWHTEDAVQEMQDNYISEMLANTSTPSTTLIAEIENSPLGFIHVRTHKDGISGEICGTVPLLAVSPKSQGLGVGKLLMESAEQWAKNLDCRLLHLEVFANNSKANSFYKKLGFKSETLHMVKTI</sequence>
<dbReference type="EMBL" id="BSST01000001">
    <property type="protein sequence ID" value="GLX77336.1"/>
    <property type="molecule type" value="Genomic_DNA"/>
</dbReference>
<dbReference type="Proteomes" id="UP001157186">
    <property type="component" value="Unassembled WGS sequence"/>
</dbReference>
<dbReference type="CDD" id="cd04301">
    <property type="entry name" value="NAT_SF"/>
    <property type="match status" value="1"/>
</dbReference>
<dbReference type="PANTHER" id="PTHR43877">
    <property type="entry name" value="AMINOALKYLPHOSPHONATE N-ACETYLTRANSFERASE-RELATED-RELATED"/>
    <property type="match status" value="1"/>
</dbReference>
<evidence type="ECO:0000256" key="1">
    <source>
        <dbReference type="ARBA" id="ARBA00022679"/>
    </source>
</evidence>
<comment type="caution">
    <text evidence="4">The sequence shown here is derived from an EMBL/GenBank/DDBJ whole genome shotgun (WGS) entry which is preliminary data.</text>
</comment>
<dbReference type="PROSITE" id="PS51186">
    <property type="entry name" value="GNAT"/>
    <property type="match status" value="1"/>
</dbReference>
<name>A0ABQ6GN87_9GAMM</name>
<proteinExistence type="predicted"/>
<dbReference type="RefSeq" id="WP_284243187.1">
    <property type="nucleotide sequence ID" value="NZ_BSST01000001.1"/>
</dbReference>
<evidence type="ECO:0000313" key="4">
    <source>
        <dbReference type="EMBL" id="GLX77336.1"/>
    </source>
</evidence>
<dbReference type="InterPro" id="IPR000182">
    <property type="entry name" value="GNAT_dom"/>
</dbReference>
<keyword evidence="1" id="KW-0808">Transferase</keyword>